<gene>
    <name evidence="13" type="ORF">RJ641_032530</name>
</gene>
<dbReference type="PANTHER" id="PTHR31618:SF8">
    <property type="entry name" value="MECHANOSENSITIVE ION CHANNEL PROTEIN"/>
    <property type="match status" value="1"/>
</dbReference>
<dbReference type="GO" id="GO:0005886">
    <property type="term" value="C:plasma membrane"/>
    <property type="evidence" value="ECO:0007669"/>
    <property type="project" value="UniProtKB-UniRule"/>
</dbReference>
<dbReference type="PIRSF" id="PIRSF017209">
    <property type="entry name" value="Memb_At2g17000_prd"/>
    <property type="match status" value="1"/>
</dbReference>
<dbReference type="FunFam" id="2.30.30.60:FF:000003">
    <property type="entry name" value="Predicted mechanosensitive ion channel"/>
    <property type="match status" value="1"/>
</dbReference>
<dbReference type="InterPro" id="IPR023408">
    <property type="entry name" value="MscS_beta-dom_sf"/>
</dbReference>
<keyword evidence="5 11" id="KW-1133">Transmembrane helix</keyword>
<keyword evidence="7 9" id="KW-0472">Membrane</keyword>
<feature type="domain" description="Mechanosensitive ion channel MscS" evidence="12">
    <location>
        <begin position="506"/>
        <end position="564"/>
    </location>
</feature>
<evidence type="ECO:0000256" key="1">
    <source>
        <dbReference type="ARBA" id="ARBA00004141"/>
    </source>
</evidence>
<dbReference type="Gene3D" id="2.30.30.60">
    <property type="match status" value="1"/>
</dbReference>
<comment type="caution">
    <text evidence="13">The sequence shown here is derived from an EMBL/GenBank/DDBJ whole genome shotgun (WGS) entry which is preliminary data.</text>
</comment>
<organism evidence="13 14">
    <name type="scientific">Dillenia turbinata</name>
    <dbReference type="NCBI Taxonomy" id="194707"/>
    <lineage>
        <taxon>Eukaryota</taxon>
        <taxon>Viridiplantae</taxon>
        <taxon>Streptophyta</taxon>
        <taxon>Embryophyta</taxon>
        <taxon>Tracheophyta</taxon>
        <taxon>Spermatophyta</taxon>
        <taxon>Magnoliopsida</taxon>
        <taxon>eudicotyledons</taxon>
        <taxon>Gunneridae</taxon>
        <taxon>Pentapetalae</taxon>
        <taxon>Dilleniales</taxon>
        <taxon>Dilleniaceae</taxon>
        <taxon>Dillenia</taxon>
    </lineage>
</organism>
<evidence type="ECO:0000313" key="13">
    <source>
        <dbReference type="EMBL" id="KAK6939022.1"/>
    </source>
</evidence>
<dbReference type="Pfam" id="PF00924">
    <property type="entry name" value="MS_channel_2nd"/>
    <property type="match status" value="1"/>
</dbReference>
<name>A0AAN8W059_9MAGN</name>
<dbReference type="GO" id="GO:0050982">
    <property type="term" value="P:detection of mechanical stimulus"/>
    <property type="evidence" value="ECO:0007669"/>
    <property type="project" value="UniProtKB-ARBA"/>
</dbReference>
<evidence type="ECO:0000256" key="5">
    <source>
        <dbReference type="ARBA" id="ARBA00022989"/>
    </source>
</evidence>
<dbReference type="AlphaFoldDB" id="A0AAN8W059"/>
<evidence type="ECO:0000256" key="3">
    <source>
        <dbReference type="ARBA" id="ARBA00022448"/>
    </source>
</evidence>
<feature type="compositionally biased region" description="Polar residues" evidence="10">
    <location>
        <begin position="681"/>
        <end position="697"/>
    </location>
</feature>
<feature type="transmembrane region" description="Helical" evidence="11">
    <location>
        <begin position="200"/>
        <end position="220"/>
    </location>
</feature>
<evidence type="ECO:0000256" key="6">
    <source>
        <dbReference type="ARBA" id="ARBA00023065"/>
    </source>
</evidence>
<comment type="similarity">
    <text evidence="2 9">Belongs to the MscS (TC 1.A.23) family.</text>
</comment>
<dbReference type="PANTHER" id="PTHR31618">
    <property type="entry name" value="MECHANOSENSITIVE ION CHANNEL PROTEIN 5"/>
    <property type="match status" value="1"/>
</dbReference>
<evidence type="ECO:0000256" key="8">
    <source>
        <dbReference type="ARBA" id="ARBA00023303"/>
    </source>
</evidence>
<accession>A0AAN8W059</accession>
<feature type="compositionally biased region" description="Polar residues" evidence="10">
    <location>
        <begin position="47"/>
        <end position="57"/>
    </location>
</feature>
<feature type="transmembrane region" description="Helical" evidence="11">
    <location>
        <begin position="126"/>
        <end position="149"/>
    </location>
</feature>
<feature type="compositionally biased region" description="Basic and acidic residues" evidence="10">
    <location>
        <begin position="1"/>
        <end position="16"/>
    </location>
</feature>
<dbReference type="GO" id="GO:0006820">
    <property type="term" value="P:monoatomic anion transport"/>
    <property type="evidence" value="ECO:0007669"/>
    <property type="project" value="TreeGrafter"/>
</dbReference>
<feature type="transmembrane region" description="Helical" evidence="11">
    <location>
        <begin position="487"/>
        <end position="510"/>
    </location>
</feature>
<keyword evidence="3" id="KW-0813">Transport</keyword>
<evidence type="ECO:0000256" key="4">
    <source>
        <dbReference type="ARBA" id="ARBA00022692"/>
    </source>
</evidence>
<dbReference type="GO" id="GO:0008381">
    <property type="term" value="F:mechanosensitive monoatomic ion channel activity"/>
    <property type="evidence" value="ECO:0007669"/>
    <property type="project" value="TreeGrafter"/>
</dbReference>
<evidence type="ECO:0000313" key="14">
    <source>
        <dbReference type="Proteomes" id="UP001370490"/>
    </source>
</evidence>
<proteinExistence type="inferred from homology"/>
<evidence type="ECO:0000256" key="9">
    <source>
        <dbReference type="PIRNR" id="PIRNR017209"/>
    </source>
</evidence>
<sequence>MRGEDFIVKVETDPTKTDGQYSSKIGEPSIQRQNKELWSNDEDAEKCQTSTSFQPKPTSRRATRQRAQIDNFGDLCNDRDVKYCNAVTFAECASLVLILSALASTFAIPKVRKHTLWDLPLWKWEILILVLICGRLLSGWVVRIFVFFIEHNFLFQQKVLYFVYGLRNAVQNCLWLGLVLSVWYWVLNEKVEEEDSNGKILQYVTKILVCFLAGTVIWLFKTIVVKIFALSFHVNTFFERMQKCILSGFIIKRLSNAPEIGSLSHPEQGKNIAQENQSSRNAGFNESAQLKAPLLPTSAGKGLNVNPSPRAEKSSKFSEIKFDQLHSLSQNNISPWSMSKLVEIVRDQSLTTLDEQVLDVADNDQSLSDDDNCEARAAAKKIFDKVAKTDPKYIHVEDLERFLGEDKASRAMDLMCGVEGQHRISKSTFKKWVERKILASSLNDTHTAVDELHNMLNCIIAVIIPIVSLLILGVPVSHFLLFISSQLLLVVFIFGNTCKTIFEALVFLFVTHPFDVGDRCEVDGHEMVVDEMNILSTVFRRADNQLVTYPNSMLSNKCITNFHRSGPINEVIEFCISVSTPMSKIIEMKSKIKSYVEGKNKHWHSDPSVVTTGVENMNKLNMKIIAKHRMNKQDAREVLVRRALLVEELIKILRELNIEYRELPVDTNSRNLSGADRLPSIWQTPAEPSTTTENITE</sequence>
<keyword evidence="14" id="KW-1185">Reference proteome</keyword>
<dbReference type="InterPro" id="IPR016688">
    <property type="entry name" value="MscS-like_plants/fungi"/>
</dbReference>
<keyword evidence="4 11" id="KW-0812">Transmembrane</keyword>
<comment type="subcellular location">
    <subcellularLocation>
        <location evidence="1">Membrane</location>
        <topology evidence="1">Multi-pass membrane protein</topology>
    </subcellularLocation>
</comment>
<dbReference type="SUPFAM" id="SSF50182">
    <property type="entry name" value="Sm-like ribonucleoproteins"/>
    <property type="match status" value="1"/>
</dbReference>
<evidence type="ECO:0000259" key="12">
    <source>
        <dbReference type="Pfam" id="PF00924"/>
    </source>
</evidence>
<feature type="region of interest" description="Disordered" evidence="10">
    <location>
        <begin position="674"/>
        <end position="697"/>
    </location>
</feature>
<keyword evidence="6" id="KW-0406">Ion transport</keyword>
<evidence type="ECO:0000256" key="11">
    <source>
        <dbReference type="SAM" id="Phobius"/>
    </source>
</evidence>
<feature type="transmembrane region" description="Helical" evidence="11">
    <location>
        <begin position="458"/>
        <end position="481"/>
    </location>
</feature>
<dbReference type="InterPro" id="IPR006685">
    <property type="entry name" value="MscS_channel_2nd"/>
</dbReference>
<evidence type="ECO:0000256" key="2">
    <source>
        <dbReference type="ARBA" id="ARBA00008017"/>
    </source>
</evidence>
<dbReference type="InterPro" id="IPR010920">
    <property type="entry name" value="LSM_dom_sf"/>
</dbReference>
<evidence type="ECO:0000256" key="10">
    <source>
        <dbReference type="SAM" id="MobiDB-lite"/>
    </source>
</evidence>
<feature type="region of interest" description="Disordered" evidence="10">
    <location>
        <begin position="1"/>
        <end position="62"/>
    </location>
</feature>
<keyword evidence="8" id="KW-0407">Ion channel</keyword>
<evidence type="ECO:0000256" key="7">
    <source>
        <dbReference type="ARBA" id="ARBA00023136"/>
    </source>
</evidence>
<dbReference type="EMBL" id="JBAMMX010000006">
    <property type="protein sequence ID" value="KAK6939022.1"/>
    <property type="molecule type" value="Genomic_DNA"/>
</dbReference>
<protein>
    <recommendedName>
        <fullName evidence="9">Mechanosensitive ion channel protein</fullName>
    </recommendedName>
</protein>
<feature type="transmembrane region" description="Helical" evidence="11">
    <location>
        <begin position="86"/>
        <end position="106"/>
    </location>
</feature>
<reference evidence="13 14" key="1">
    <citation type="submission" date="2023-12" db="EMBL/GenBank/DDBJ databases">
        <title>A high-quality genome assembly for Dillenia turbinata (Dilleniales).</title>
        <authorList>
            <person name="Chanderbali A."/>
        </authorList>
    </citation>
    <scope>NUCLEOTIDE SEQUENCE [LARGE SCALE GENOMIC DNA]</scope>
    <source>
        <strain evidence="13">LSX21</strain>
        <tissue evidence="13">Leaf</tissue>
    </source>
</reference>
<dbReference type="Proteomes" id="UP001370490">
    <property type="component" value="Unassembled WGS sequence"/>
</dbReference>